<comment type="caution">
    <text evidence="6">The sequence shown here is derived from an EMBL/GenBank/DDBJ whole genome shotgun (WGS) entry which is preliminary data.</text>
</comment>
<sequence length="301" mass="33723">MSRVPYNQLDIFIAIANQGSIRGAARQLQITSPSVSQALKQLEQQLGLPLFIRTTRSIELTDAGRELLEATHPAMQQLNLAMDSVKSMGVEPSGKLRITLPKFVFQIFLQPLYAEFCRRYPKIDLDVSLDDQSVDLIKDGYDLGIRFGDRISDTMVAKRLTPDIPVAIFASPEYLAHHPKPKVPDELKCHKQIKYRFLGSRKFAPMLVEKEGKSVEIDMDSAIIVNDTDMITDAAIQGLGVAIGALPSVKHHLESGRLQPLLQEHWVSLAGLHLYYVQGSQKAKRVRALIDFLTEHSVKAW</sequence>
<dbReference type="InterPro" id="IPR005119">
    <property type="entry name" value="LysR_subst-bd"/>
</dbReference>
<dbReference type="InterPro" id="IPR036388">
    <property type="entry name" value="WH-like_DNA-bd_sf"/>
</dbReference>
<dbReference type="PANTHER" id="PTHR30537:SF5">
    <property type="entry name" value="HTH-TYPE TRANSCRIPTIONAL ACTIVATOR TTDR-RELATED"/>
    <property type="match status" value="1"/>
</dbReference>
<evidence type="ECO:0000256" key="1">
    <source>
        <dbReference type="ARBA" id="ARBA00009437"/>
    </source>
</evidence>
<dbReference type="EMBL" id="SWCJ01000009">
    <property type="protein sequence ID" value="TKB54278.1"/>
    <property type="molecule type" value="Genomic_DNA"/>
</dbReference>
<organism evidence="6 7">
    <name type="scientific">Ferrimonas aestuarii</name>
    <dbReference type="NCBI Taxonomy" id="2569539"/>
    <lineage>
        <taxon>Bacteria</taxon>
        <taxon>Pseudomonadati</taxon>
        <taxon>Pseudomonadota</taxon>
        <taxon>Gammaproteobacteria</taxon>
        <taxon>Alteromonadales</taxon>
        <taxon>Ferrimonadaceae</taxon>
        <taxon>Ferrimonas</taxon>
    </lineage>
</organism>
<dbReference type="PANTHER" id="PTHR30537">
    <property type="entry name" value="HTH-TYPE TRANSCRIPTIONAL REGULATOR"/>
    <property type="match status" value="1"/>
</dbReference>
<dbReference type="SUPFAM" id="SSF46785">
    <property type="entry name" value="Winged helix' DNA-binding domain"/>
    <property type="match status" value="1"/>
</dbReference>
<dbReference type="SUPFAM" id="SSF53850">
    <property type="entry name" value="Periplasmic binding protein-like II"/>
    <property type="match status" value="1"/>
</dbReference>
<dbReference type="InterPro" id="IPR058163">
    <property type="entry name" value="LysR-type_TF_proteobact-type"/>
</dbReference>
<reference evidence="6 7" key="1">
    <citation type="submission" date="2019-04" db="EMBL/GenBank/DDBJ databases">
        <authorList>
            <person name="Hwang J.C."/>
        </authorList>
    </citation>
    <scope>NUCLEOTIDE SEQUENCE [LARGE SCALE GENOMIC DNA]</scope>
    <source>
        <strain evidence="6 7">IMCC35002</strain>
    </source>
</reference>
<dbReference type="Gene3D" id="3.40.190.290">
    <property type="match status" value="1"/>
</dbReference>
<dbReference type="AlphaFoldDB" id="A0A4U1BLU9"/>
<dbReference type="Pfam" id="PF03466">
    <property type="entry name" value="LysR_substrate"/>
    <property type="match status" value="1"/>
</dbReference>
<dbReference type="Proteomes" id="UP000305675">
    <property type="component" value="Unassembled WGS sequence"/>
</dbReference>
<keyword evidence="3" id="KW-0238">DNA-binding</keyword>
<keyword evidence="7" id="KW-1185">Reference proteome</keyword>
<comment type="similarity">
    <text evidence="1">Belongs to the LysR transcriptional regulatory family.</text>
</comment>
<evidence type="ECO:0000313" key="6">
    <source>
        <dbReference type="EMBL" id="TKB54278.1"/>
    </source>
</evidence>
<dbReference type="GO" id="GO:0003700">
    <property type="term" value="F:DNA-binding transcription factor activity"/>
    <property type="evidence" value="ECO:0007669"/>
    <property type="project" value="InterPro"/>
</dbReference>
<dbReference type="FunFam" id="1.10.10.10:FF:000001">
    <property type="entry name" value="LysR family transcriptional regulator"/>
    <property type="match status" value="1"/>
</dbReference>
<gene>
    <name evidence="6" type="ORF">FCL42_12870</name>
</gene>
<dbReference type="PRINTS" id="PR00039">
    <property type="entry name" value="HTHLYSR"/>
</dbReference>
<dbReference type="Gene3D" id="1.10.10.10">
    <property type="entry name" value="Winged helix-like DNA-binding domain superfamily/Winged helix DNA-binding domain"/>
    <property type="match status" value="1"/>
</dbReference>
<keyword evidence="2" id="KW-0805">Transcription regulation</keyword>
<protein>
    <submittedName>
        <fullName evidence="6">LysR family transcriptional regulator</fullName>
    </submittedName>
</protein>
<evidence type="ECO:0000256" key="3">
    <source>
        <dbReference type="ARBA" id="ARBA00023125"/>
    </source>
</evidence>
<evidence type="ECO:0000313" key="7">
    <source>
        <dbReference type="Proteomes" id="UP000305675"/>
    </source>
</evidence>
<dbReference type="RefSeq" id="WP_136863827.1">
    <property type="nucleotide sequence ID" value="NZ_SWCJ01000009.1"/>
</dbReference>
<dbReference type="Pfam" id="PF00126">
    <property type="entry name" value="HTH_1"/>
    <property type="match status" value="1"/>
</dbReference>
<evidence type="ECO:0000259" key="5">
    <source>
        <dbReference type="PROSITE" id="PS50931"/>
    </source>
</evidence>
<dbReference type="InterPro" id="IPR000847">
    <property type="entry name" value="LysR_HTH_N"/>
</dbReference>
<dbReference type="OrthoDB" id="464481at2"/>
<evidence type="ECO:0000256" key="4">
    <source>
        <dbReference type="ARBA" id="ARBA00023163"/>
    </source>
</evidence>
<dbReference type="PROSITE" id="PS50931">
    <property type="entry name" value="HTH_LYSR"/>
    <property type="match status" value="1"/>
</dbReference>
<proteinExistence type="inferred from homology"/>
<dbReference type="InterPro" id="IPR036390">
    <property type="entry name" value="WH_DNA-bd_sf"/>
</dbReference>
<keyword evidence="4" id="KW-0804">Transcription</keyword>
<accession>A0A4U1BLU9</accession>
<feature type="domain" description="HTH lysR-type" evidence="5">
    <location>
        <begin position="4"/>
        <end position="61"/>
    </location>
</feature>
<dbReference type="GO" id="GO:0003677">
    <property type="term" value="F:DNA binding"/>
    <property type="evidence" value="ECO:0007669"/>
    <property type="project" value="UniProtKB-KW"/>
</dbReference>
<evidence type="ECO:0000256" key="2">
    <source>
        <dbReference type="ARBA" id="ARBA00023015"/>
    </source>
</evidence>
<name>A0A4U1BLU9_9GAMM</name>